<keyword evidence="9" id="KW-1185">Reference proteome</keyword>
<dbReference type="InterPro" id="IPR036259">
    <property type="entry name" value="MFS_trans_sf"/>
</dbReference>
<dbReference type="RefSeq" id="WP_072772674.1">
    <property type="nucleotide sequence ID" value="NZ_FRDN01000007.1"/>
</dbReference>
<dbReference type="PROSITE" id="PS00216">
    <property type="entry name" value="SUGAR_TRANSPORT_1"/>
    <property type="match status" value="1"/>
</dbReference>
<dbReference type="Proteomes" id="UP000184010">
    <property type="component" value="Unassembled WGS sequence"/>
</dbReference>
<dbReference type="EMBL" id="FRDN01000007">
    <property type="protein sequence ID" value="SHN71974.1"/>
    <property type="molecule type" value="Genomic_DNA"/>
</dbReference>
<keyword evidence="2" id="KW-0813">Transport</keyword>
<dbReference type="InterPro" id="IPR020846">
    <property type="entry name" value="MFS_dom"/>
</dbReference>
<feature type="transmembrane region" description="Helical" evidence="6">
    <location>
        <begin position="273"/>
        <end position="292"/>
    </location>
</feature>
<dbReference type="SUPFAM" id="SSF103473">
    <property type="entry name" value="MFS general substrate transporter"/>
    <property type="match status" value="1"/>
</dbReference>
<dbReference type="InterPro" id="IPR005829">
    <property type="entry name" value="Sugar_transporter_CS"/>
</dbReference>
<dbReference type="CDD" id="cd17316">
    <property type="entry name" value="MFS_SV2_like"/>
    <property type="match status" value="1"/>
</dbReference>
<evidence type="ECO:0000259" key="7">
    <source>
        <dbReference type="PROSITE" id="PS50850"/>
    </source>
</evidence>
<dbReference type="STRING" id="1121395.SAMN02745215_02234"/>
<evidence type="ECO:0000256" key="6">
    <source>
        <dbReference type="SAM" id="Phobius"/>
    </source>
</evidence>
<keyword evidence="5 6" id="KW-0472">Membrane</keyword>
<feature type="transmembrane region" description="Helical" evidence="6">
    <location>
        <begin position="361"/>
        <end position="384"/>
    </location>
</feature>
<reference evidence="9" key="1">
    <citation type="submission" date="2016-12" db="EMBL/GenBank/DDBJ databases">
        <authorList>
            <person name="Varghese N."/>
            <person name="Submissions S."/>
        </authorList>
    </citation>
    <scope>NUCLEOTIDE SEQUENCE [LARGE SCALE GENOMIC DNA]</scope>
    <source>
        <strain evidence="9">DSM 11544</strain>
    </source>
</reference>
<dbReference type="PANTHER" id="PTHR23511:SF34">
    <property type="entry name" value="SYNAPTIC VESICLE GLYCOPROTEIN 2"/>
    <property type="match status" value="1"/>
</dbReference>
<evidence type="ECO:0000313" key="8">
    <source>
        <dbReference type="EMBL" id="SHN71974.1"/>
    </source>
</evidence>
<name>A0A1M7TML7_9FIRM</name>
<proteinExistence type="predicted"/>
<keyword evidence="3 6" id="KW-0812">Transmembrane</keyword>
<evidence type="ECO:0000256" key="1">
    <source>
        <dbReference type="ARBA" id="ARBA00004651"/>
    </source>
</evidence>
<feature type="transmembrane region" description="Helical" evidence="6">
    <location>
        <begin position="104"/>
        <end position="121"/>
    </location>
</feature>
<dbReference type="GO" id="GO:0005886">
    <property type="term" value="C:plasma membrane"/>
    <property type="evidence" value="ECO:0007669"/>
    <property type="project" value="UniProtKB-SubCell"/>
</dbReference>
<dbReference type="AlphaFoldDB" id="A0A1M7TML7"/>
<dbReference type="InterPro" id="IPR011701">
    <property type="entry name" value="MFS"/>
</dbReference>
<feature type="transmembrane region" description="Helical" evidence="6">
    <location>
        <begin position="162"/>
        <end position="185"/>
    </location>
</feature>
<feature type="transmembrane region" description="Helical" evidence="6">
    <location>
        <begin position="336"/>
        <end position="355"/>
    </location>
</feature>
<evidence type="ECO:0000256" key="4">
    <source>
        <dbReference type="ARBA" id="ARBA00022989"/>
    </source>
</evidence>
<feature type="domain" description="Major facilitator superfamily (MFS) profile" evidence="7">
    <location>
        <begin position="38"/>
        <end position="450"/>
    </location>
</feature>
<gene>
    <name evidence="8" type="ORF">SAMN02745215_02234</name>
</gene>
<feature type="transmembrane region" description="Helical" evidence="6">
    <location>
        <begin position="191"/>
        <end position="213"/>
    </location>
</feature>
<feature type="transmembrane region" description="Helical" evidence="6">
    <location>
        <begin position="80"/>
        <end position="99"/>
    </location>
</feature>
<feature type="transmembrane region" description="Helical" evidence="6">
    <location>
        <begin position="426"/>
        <end position="447"/>
    </location>
</feature>
<evidence type="ECO:0000313" key="9">
    <source>
        <dbReference type="Proteomes" id="UP000184010"/>
    </source>
</evidence>
<protein>
    <submittedName>
        <fullName evidence="8">MFS transporter, putative metabolite:H+ symporter</fullName>
    </submittedName>
</protein>
<evidence type="ECO:0000256" key="5">
    <source>
        <dbReference type="ARBA" id="ARBA00023136"/>
    </source>
</evidence>
<feature type="transmembrane region" description="Helical" evidence="6">
    <location>
        <begin position="31"/>
        <end position="48"/>
    </location>
</feature>
<dbReference type="GO" id="GO:0022857">
    <property type="term" value="F:transmembrane transporter activity"/>
    <property type="evidence" value="ECO:0007669"/>
    <property type="project" value="InterPro"/>
</dbReference>
<dbReference type="PANTHER" id="PTHR23511">
    <property type="entry name" value="SYNAPTIC VESICLE GLYCOPROTEIN 2"/>
    <property type="match status" value="1"/>
</dbReference>
<comment type="subcellular location">
    <subcellularLocation>
        <location evidence="1">Cell membrane</location>
        <topology evidence="1">Multi-pass membrane protein</topology>
    </subcellularLocation>
</comment>
<dbReference type="PROSITE" id="PS50850">
    <property type="entry name" value="MFS"/>
    <property type="match status" value="1"/>
</dbReference>
<feature type="transmembrane region" description="Helical" evidence="6">
    <location>
        <begin position="304"/>
        <end position="324"/>
    </location>
</feature>
<keyword evidence="4 6" id="KW-1133">Transmembrane helix</keyword>
<evidence type="ECO:0000256" key="2">
    <source>
        <dbReference type="ARBA" id="ARBA00022448"/>
    </source>
</evidence>
<organism evidence="8 9">
    <name type="scientific">Desulfitobacterium chlororespirans DSM 11544</name>
    <dbReference type="NCBI Taxonomy" id="1121395"/>
    <lineage>
        <taxon>Bacteria</taxon>
        <taxon>Bacillati</taxon>
        <taxon>Bacillota</taxon>
        <taxon>Clostridia</taxon>
        <taxon>Eubacteriales</taxon>
        <taxon>Desulfitobacteriaceae</taxon>
        <taxon>Desulfitobacterium</taxon>
    </lineage>
</organism>
<dbReference type="Pfam" id="PF07690">
    <property type="entry name" value="MFS_1"/>
    <property type="match status" value="1"/>
</dbReference>
<evidence type="ECO:0000256" key="3">
    <source>
        <dbReference type="ARBA" id="ARBA00022692"/>
    </source>
</evidence>
<accession>A0A1M7TML7</accession>
<sequence length="458" mass="49372">MSLEINLDKGTPPAGGSKVKKLNNYFDGLPVSRQHMFLFIIIVLSYFFEQMDNNNFSFIAPALIQGGFVAQHQIATITSTYFLGMTLGGFLGGFISDAIGRRKTFLLAMLIFSSMSVLNGLTSNFAVFVFARAATGFGIFMMMVTSIAYISEMSPGESRGKWQNLTAAGGFMAMPAIGFISRAIIPTSPEAWRIIFYLGALGFISFILGFKYLKESPRWLVSKGRIAEAETVIEEISGFTIDLSEAAKHTPPKTNFIEQFTGMFKGKYLKRTLILLGFGIPINIASFATSVWTPTLLTMKGFTLEQSLTIGTAFMLGGPIGLFLMSPLADKGGRKIPMAVGVLAGAALTILFASLGNTYMVVMIVALMINAVGMGTGFIAMAYVPEHFPTKMRNTAVGTINACQRLGVSASQLVVPLIMAGFGFKVLYLVIAGLMTFGGLFILALGARTGGRPLEEID</sequence>
<dbReference type="Gene3D" id="1.20.1250.20">
    <property type="entry name" value="MFS general substrate transporter like domains"/>
    <property type="match status" value="1"/>
</dbReference>
<feature type="transmembrane region" description="Helical" evidence="6">
    <location>
        <begin position="127"/>
        <end position="150"/>
    </location>
</feature>